<dbReference type="SUPFAM" id="SSF51445">
    <property type="entry name" value="(Trans)glycosidases"/>
    <property type="match status" value="1"/>
</dbReference>
<dbReference type="Pfam" id="PF16586">
    <property type="entry name" value="DUF5060"/>
    <property type="match status" value="1"/>
</dbReference>
<sequence>MTVTPLWDAFEASFRVTAQCSGNPFTSTQFDAAFTQSGRDFTVQGFYDGESTWRVRFMPDALGIWSFTTRSNVAALDGQTGNFTCIEALPGVHGPVHVHNQFHFAHADGTPYRPFGTTCYAWTHQPEPMQAQTLTTLESAGFNKLRMAIFPKHYIYCENEPLLPLFETTEDQIDLTRPNVAAFQLLDRQIVALGKLGIEADVILFHPYDRWGFCQMTIEQDERYLRYVIARLAAYRNVWWSMANEYDFLLDHLLSIHNGEVTAKYDYTKPYITHICVQDWDVKRTAEWRAEFKKPVVNDEMEYEGNIPRPWGNISALEMVHRFWVTVLRGGYGGHGETYLHDQDLLWWAKGGVLRGESAPRIKFLRDLLDEDVRQGLTPIEHTERWEFSRVSGAHEGEYRLLYFGEHQPAHWAIGLPKDKDGLYELDSIDVWNMTVTRVEKAELPVSPALRQRGGIIVGAEPEAAFGVRLPGKPYHALRVRPRREDGRV</sequence>
<dbReference type="Gene3D" id="2.60.40.3950">
    <property type="match status" value="1"/>
</dbReference>
<dbReference type="InterPro" id="IPR013783">
    <property type="entry name" value="Ig-like_fold"/>
</dbReference>
<keyword evidence="5" id="KW-1185">Reference proteome</keyword>
<organism evidence="4 5">
    <name type="scientific">Roridomyces roridus</name>
    <dbReference type="NCBI Taxonomy" id="1738132"/>
    <lineage>
        <taxon>Eukaryota</taxon>
        <taxon>Fungi</taxon>
        <taxon>Dikarya</taxon>
        <taxon>Basidiomycota</taxon>
        <taxon>Agaricomycotina</taxon>
        <taxon>Agaricomycetes</taxon>
        <taxon>Agaricomycetidae</taxon>
        <taxon>Agaricales</taxon>
        <taxon>Marasmiineae</taxon>
        <taxon>Mycenaceae</taxon>
        <taxon>Roridomyces</taxon>
    </lineage>
</organism>
<dbReference type="PANTHER" id="PTHR37836">
    <property type="entry name" value="LMO1036 PROTEIN"/>
    <property type="match status" value="1"/>
</dbReference>
<reference evidence="4" key="1">
    <citation type="submission" date="2023-03" db="EMBL/GenBank/DDBJ databases">
        <title>Massive genome expansion in bonnet fungi (Mycena s.s.) driven by repeated elements and novel gene families across ecological guilds.</title>
        <authorList>
            <consortium name="Lawrence Berkeley National Laboratory"/>
            <person name="Harder C.B."/>
            <person name="Miyauchi S."/>
            <person name="Viragh M."/>
            <person name="Kuo A."/>
            <person name="Thoen E."/>
            <person name="Andreopoulos B."/>
            <person name="Lu D."/>
            <person name="Skrede I."/>
            <person name="Drula E."/>
            <person name="Henrissat B."/>
            <person name="Morin E."/>
            <person name="Kohler A."/>
            <person name="Barry K."/>
            <person name="LaButti K."/>
            <person name="Morin E."/>
            <person name="Salamov A."/>
            <person name="Lipzen A."/>
            <person name="Mereny Z."/>
            <person name="Hegedus B."/>
            <person name="Baldrian P."/>
            <person name="Stursova M."/>
            <person name="Weitz H."/>
            <person name="Taylor A."/>
            <person name="Grigoriev I.V."/>
            <person name="Nagy L.G."/>
            <person name="Martin F."/>
            <person name="Kauserud H."/>
        </authorList>
    </citation>
    <scope>NUCLEOTIDE SEQUENCE</scope>
    <source>
        <strain evidence="4">9284</strain>
    </source>
</reference>
<evidence type="ECO:0000313" key="5">
    <source>
        <dbReference type="Proteomes" id="UP001221142"/>
    </source>
</evidence>
<proteinExistence type="predicted"/>
<dbReference type="InterPro" id="IPR017853">
    <property type="entry name" value="GH"/>
</dbReference>
<dbReference type="AlphaFoldDB" id="A0AAD7C3H6"/>
<dbReference type="InterPro" id="IPR041239">
    <property type="entry name" value="DUF5605"/>
</dbReference>
<evidence type="ECO:0000259" key="3">
    <source>
        <dbReference type="Pfam" id="PF18310"/>
    </source>
</evidence>
<protein>
    <recommendedName>
        <fullName evidence="6">DUF5060 domain-containing protein</fullName>
    </recommendedName>
</protein>
<evidence type="ECO:0000259" key="2">
    <source>
        <dbReference type="Pfam" id="PF16586"/>
    </source>
</evidence>
<comment type="caution">
    <text evidence="4">The sequence shown here is derived from an EMBL/GenBank/DDBJ whole genome shotgun (WGS) entry which is preliminary data.</text>
</comment>
<dbReference type="EMBL" id="JARKIF010000005">
    <property type="protein sequence ID" value="KAJ7638244.1"/>
    <property type="molecule type" value="Genomic_DNA"/>
</dbReference>
<dbReference type="Pfam" id="PF18310">
    <property type="entry name" value="DUF5605"/>
    <property type="match status" value="1"/>
</dbReference>
<evidence type="ECO:0008006" key="6">
    <source>
        <dbReference type="Google" id="ProtNLM"/>
    </source>
</evidence>
<gene>
    <name evidence="4" type="ORF">FB45DRAFT_1131698</name>
</gene>
<feature type="domain" description="Apiosidase-like catalytic" evidence="1">
    <location>
        <begin position="100"/>
        <end position="250"/>
    </location>
</feature>
<feature type="domain" description="DUF5060" evidence="2">
    <location>
        <begin position="6"/>
        <end position="72"/>
    </location>
</feature>
<dbReference type="Proteomes" id="UP001221142">
    <property type="component" value="Unassembled WGS sequence"/>
</dbReference>
<accession>A0AAD7C3H6</accession>
<evidence type="ECO:0000313" key="4">
    <source>
        <dbReference type="EMBL" id="KAJ7638244.1"/>
    </source>
</evidence>
<feature type="domain" description="DUF5605" evidence="3">
    <location>
        <begin position="391"/>
        <end position="481"/>
    </location>
</feature>
<dbReference type="Pfam" id="PF13204">
    <property type="entry name" value="Apiosidase"/>
    <property type="match status" value="1"/>
</dbReference>
<dbReference type="Gene3D" id="3.20.20.80">
    <property type="entry name" value="Glycosidases"/>
    <property type="match status" value="1"/>
</dbReference>
<name>A0AAD7C3H6_9AGAR</name>
<dbReference type="InterPro" id="IPR032260">
    <property type="entry name" value="DUF5060"/>
</dbReference>
<dbReference type="PANTHER" id="PTHR37836:SF2">
    <property type="entry name" value="DUF4038 DOMAIN-CONTAINING PROTEIN"/>
    <property type="match status" value="1"/>
</dbReference>
<dbReference type="InterPro" id="IPR025277">
    <property type="entry name" value="Apiosidase-like_cat_dom"/>
</dbReference>
<evidence type="ECO:0000259" key="1">
    <source>
        <dbReference type="Pfam" id="PF13204"/>
    </source>
</evidence>
<dbReference type="Gene3D" id="2.60.40.10">
    <property type="entry name" value="Immunoglobulins"/>
    <property type="match status" value="1"/>
</dbReference>